<proteinExistence type="predicted"/>
<dbReference type="Proteomes" id="UP000599688">
    <property type="component" value="Unassembled WGS sequence"/>
</dbReference>
<sequence length="310" mass="36200">MKHPLVYVDLPNKEYRKLINNSLKYALLSLPFTFDRLSLHKGKSALNATNSRILNILKGKLAEAIFEYFCLINSLRVDFDTPKTPYFQTDKRDFYFEDTEIDIKNNFVYHTGDFYSNYLQLPALIPNRFKNDQWEKRLKKYDKPHVAHIFSFMKAADLHNHKRGKSFIELNLSHQQLQLIYNYFLKYKGQKQATAAFQKEDYLRAILGQQSLAELYSINFYPKLVIAGMANEKHWLLFKNTGPNEADNFMQQPMANWYLKVGAKKSLSFLNGSIWGTITNKTLPVSLLSPITELFPILKNRVVGGDWVNY</sequence>
<accession>A0A916ZRA8</accession>
<gene>
    <name evidence="1" type="ORF">GCM10010831_09780</name>
</gene>
<organism evidence="1 2">
    <name type="scientific">Psychroflexus salis</name>
    <dbReference type="NCBI Taxonomy" id="1526574"/>
    <lineage>
        <taxon>Bacteria</taxon>
        <taxon>Pseudomonadati</taxon>
        <taxon>Bacteroidota</taxon>
        <taxon>Flavobacteriia</taxon>
        <taxon>Flavobacteriales</taxon>
        <taxon>Flavobacteriaceae</taxon>
        <taxon>Psychroflexus</taxon>
    </lineage>
</organism>
<keyword evidence="2" id="KW-1185">Reference proteome</keyword>
<evidence type="ECO:0000313" key="1">
    <source>
        <dbReference type="EMBL" id="GGE10326.1"/>
    </source>
</evidence>
<name>A0A916ZRA8_9FLAO</name>
<evidence type="ECO:0000313" key="2">
    <source>
        <dbReference type="Proteomes" id="UP000599688"/>
    </source>
</evidence>
<dbReference type="RefSeq" id="WP_188405694.1">
    <property type="nucleotide sequence ID" value="NZ_BMGL01000005.1"/>
</dbReference>
<dbReference type="AlphaFoldDB" id="A0A916ZRA8"/>
<dbReference type="EMBL" id="BMGL01000005">
    <property type="protein sequence ID" value="GGE10326.1"/>
    <property type="molecule type" value="Genomic_DNA"/>
</dbReference>
<protein>
    <submittedName>
        <fullName evidence="1">Uncharacterized protein</fullName>
    </submittedName>
</protein>
<reference evidence="1 2" key="1">
    <citation type="journal article" date="2014" name="Int. J. Syst. Evol. Microbiol.">
        <title>Complete genome sequence of Corynebacterium casei LMG S-19264T (=DSM 44701T), isolated from a smear-ripened cheese.</title>
        <authorList>
            <consortium name="US DOE Joint Genome Institute (JGI-PGF)"/>
            <person name="Walter F."/>
            <person name="Albersmeier A."/>
            <person name="Kalinowski J."/>
            <person name="Ruckert C."/>
        </authorList>
    </citation>
    <scope>NUCLEOTIDE SEQUENCE [LARGE SCALE GENOMIC DNA]</scope>
    <source>
        <strain evidence="1 2">CGMCC 1.12925</strain>
    </source>
</reference>
<comment type="caution">
    <text evidence="1">The sequence shown here is derived from an EMBL/GenBank/DDBJ whole genome shotgun (WGS) entry which is preliminary data.</text>
</comment>